<dbReference type="AlphaFoldDB" id="A0A4R0R9R4"/>
<reference evidence="4 5" key="1">
    <citation type="submission" date="2018-11" db="EMBL/GenBank/DDBJ databases">
        <title>Genome assembly of Steccherinum ochraceum LE-BIN_3174, the white-rot fungus of the Steccherinaceae family (The Residual Polyporoid clade, Polyporales, Basidiomycota).</title>
        <authorList>
            <person name="Fedorova T.V."/>
            <person name="Glazunova O.A."/>
            <person name="Landesman E.O."/>
            <person name="Moiseenko K.V."/>
            <person name="Psurtseva N.V."/>
            <person name="Savinova O.S."/>
            <person name="Shakhova N.V."/>
            <person name="Tyazhelova T.V."/>
            <person name="Vasina D.V."/>
        </authorList>
    </citation>
    <scope>NUCLEOTIDE SEQUENCE [LARGE SCALE GENOMIC DNA]</scope>
    <source>
        <strain evidence="4 5">LE-BIN_3174</strain>
    </source>
</reference>
<evidence type="ECO:0000256" key="1">
    <source>
        <dbReference type="SAM" id="MobiDB-lite"/>
    </source>
</evidence>
<dbReference type="EMBL" id="RWJN01000227">
    <property type="protein sequence ID" value="TCD64590.1"/>
    <property type="molecule type" value="Genomic_DNA"/>
</dbReference>
<dbReference type="Pfam" id="PF20151">
    <property type="entry name" value="DUF6533"/>
    <property type="match status" value="1"/>
</dbReference>
<evidence type="ECO:0000256" key="2">
    <source>
        <dbReference type="SAM" id="Phobius"/>
    </source>
</evidence>
<feature type="transmembrane region" description="Helical" evidence="2">
    <location>
        <begin position="113"/>
        <end position="133"/>
    </location>
</feature>
<keyword evidence="2" id="KW-0472">Membrane</keyword>
<proteinExistence type="predicted"/>
<feature type="compositionally biased region" description="Polar residues" evidence="1">
    <location>
        <begin position="272"/>
        <end position="287"/>
    </location>
</feature>
<feature type="transmembrane region" description="Helical" evidence="2">
    <location>
        <begin position="139"/>
        <end position="158"/>
    </location>
</feature>
<dbReference type="InterPro" id="IPR045340">
    <property type="entry name" value="DUF6533"/>
</dbReference>
<feature type="transmembrane region" description="Helical" evidence="2">
    <location>
        <begin position="84"/>
        <end position="101"/>
    </location>
</feature>
<accession>A0A4R0R9R4</accession>
<evidence type="ECO:0000313" key="4">
    <source>
        <dbReference type="EMBL" id="TCD64590.1"/>
    </source>
</evidence>
<organism evidence="4 5">
    <name type="scientific">Steccherinum ochraceum</name>
    <dbReference type="NCBI Taxonomy" id="92696"/>
    <lineage>
        <taxon>Eukaryota</taxon>
        <taxon>Fungi</taxon>
        <taxon>Dikarya</taxon>
        <taxon>Basidiomycota</taxon>
        <taxon>Agaricomycotina</taxon>
        <taxon>Agaricomycetes</taxon>
        <taxon>Polyporales</taxon>
        <taxon>Steccherinaceae</taxon>
        <taxon>Steccherinum</taxon>
    </lineage>
</organism>
<name>A0A4R0R9R4_9APHY</name>
<keyword evidence="2" id="KW-0812">Transmembrane</keyword>
<keyword evidence="5" id="KW-1185">Reference proteome</keyword>
<comment type="caution">
    <text evidence="4">The sequence shown here is derived from an EMBL/GenBank/DDBJ whole genome shotgun (WGS) entry which is preliminary data.</text>
</comment>
<dbReference type="Proteomes" id="UP000292702">
    <property type="component" value="Unassembled WGS sequence"/>
</dbReference>
<evidence type="ECO:0000313" key="5">
    <source>
        <dbReference type="Proteomes" id="UP000292702"/>
    </source>
</evidence>
<evidence type="ECO:0000259" key="3">
    <source>
        <dbReference type="Pfam" id="PF20151"/>
    </source>
</evidence>
<feature type="region of interest" description="Disordered" evidence="1">
    <location>
        <begin position="272"/>
        <end position="307"/>
    </location>
</feature>
<keyword evidence="2" id="KW-1133">Transmembrane helix</keyword>
<gene>
    <name evidence="4" type="ORF">EIP91_003886</name>
</gene>
<sequence>MSDASLFTFEWAYIQASLCLVAYDTLLTLSREVECIWKRKFSMVTALFVLQRWVLVLDGMLNNLPATHLWECAYHPSIMCKTQLIVDAVFIVLTFLGTGAFSTCRIWAIWGHALGPTLIVALTSAVVPAINLMNSRSGTVYFGIALVLNIATLILDLIQPLRNNITTLTNASLVSHPSVGANLLARFMLDLRSVNEQGSSKPRTMSSINFNIQSLSENIGAPLGIEDSTWVTGPADDVANERDKQYEEATLPFRAGLGLEIEEVPLDSLTSAGCEASSSRINKSADTASDGELQEAPRKKSTAADIV</sequence>
<protein>
    <recommendedName>
        <fullName evidence="3">DUF6533 domain-containing protein</fullName>
    </recommendedName>
</protein>
<feature type="domain" description="DUF6533" evidence="3">
    <location>
        <begin position="16"/>
        <end position="54"/>
    </location>
</feature>